<comment type="cofactor">
    <cofactor evidence="1">
        <name>Mn(2+)</name>
        <dbReference type="ChEBI" id="CHEBI:29035"/>
    </cofactor>
</comment>
<dbReference type="Proteomes" id="UP001054857">
    <property type="component" value="Unassembled WGS sequence"/>
</dbReference>
<comment type="similarity">
    <text evidence="2">Belongs to the PP2C family.</text>
</comment>
<accession>A0AAD3HS78</accession>
<evidence type="ECO:0000259" key="11">
    <source>
        <dbReference type="PROSITE" id="PS51746"/>
    </source>
</evidence>
<keyword evidence="6" id="KW-0460">Magnesium</keyword>
<comment type="caution">
    <text evidence="12">The sequence shown here is derived from an EMBL/GenBank/DDBJ whole genome shotgun (WGS) entry which is preliminary data.</text>
</comment>
<keyword evidence="7" id="KW-0904">Protein phosphatase</keyword>
<keyword evidence="5" id="KW-0378">Hydrolase</keyword>
<dbReference type="EMBL" id="BMAR01000047">
    <property type="protein sequence ID" value="GFR51228.1"/>
    <property type="molecule type" value="Genomic_DNA"/>
</dbReference>
<dbReference type="GO" id="GO:0046872">
    <property type="term" value="F:metal ion binding"/>
    <property type="evidence" value="ECO:0007669"/>
    <property type="project" value="UniProtKB-KW"/>
</dbReference>
<evidence type="ECO:0000256" key="8">
    <source>
        <dbReference type="ARBA" id="ARBA00023211"/>
    </source>
</evidence>
<dbReference type="EC" id="3.1.3.16" evidence="3"/>
<feature type="chain" id="PRO_5042082321" description="protein-serine/threonine phosphatase" evidence="10">
    <location>
        <begin position="24"/>
        <end position="450"/>
    </location>
</feature>
<dbReference type="AlphaFoldDB" id="A0AAD3HS78"/>
<keyword evidence="8" id="KW-0464">Manganese</keyword>
<evidence type="ECO:0000256" key="9">
    <source>
        <dbReference type="SAM" id="MobiDB-lite"/>
    </source>
</evidence>
<protein>
    <recommendedName>
        <fullName evidence="3">protein-serine/threonine phosphatase</fullName>
        <ecNumber evidence="3">3.1.3.16</ecNumber>
    </recommendedName>
</protein>
<feature type="compositionally biased region" description="Basic and acidic residues" evidence="9">
    <location>
        <begin position="119"/>
        <end position="129"/>
    </location>
</feature>
<dbReference type="InterPro" id="IPR036457">
    <property type="entry name" value="PPM-type-like_dom_sf"/>
</dbReference>
<evidence type="ECO:0000256" key="4">
    <source>
        <dbReference type="ARBA" id="ARBA00022723"/>
    </source>
</evidence>
<dbReference type="InterPro" id="IPR015655">
    <property type="entry name" value="PP2C"/>
</dbReference>
<dbReference type="PROSITE" id="PS51746">
    <property type="entry name" value="PPM_2"/>
    <property type="match status" value="1"/>
</dbReference>
<gene>
    <name evidence="12" type="ORF">Agub_g13603</name>
</gene>
<evidence type="ECO:0000313" key="12">
    <source>
        <dbReference type="EMBL" id="GFR51228.1"/>
    </source>
</evidence>
<feature type="compositionally biased region" description="Basic and acidic residues" evidence="9">
    <location>
        <begin position="157"/>
        <end position="179"/>
    </location>
</feature>
<evidence type="ECO:0000256" key="10">
    <source>
        <dbReference type="SAM" id="SignalP"/>
    </source>
</evidence>
<evidence type="ECO:0000256" key="6">
    <source>
        <dbReference type="ARBA" id="ARBA00022842"/>
    </source>
</evidence>
<dbReference type="PANTHER" id="PTHR13832:SF803">
    <property type="entry name" value="PROTEIN PHOSPHATASE 1G"/>
    <property type="match status" value="1"/>
</dbReference>
<evidence type="ECO:0000256" key="7">
    <source>
        <dbReference type="ARBA" id="ARBA00022912"/>
    </source>
</evidence>
<dbReference type="GO" id="GO:0004722">
    <property type="term" value="F:protein serine/threonine phosphatase activity"/>
    <property type="evidence" value="ECO:0007669"/>
    <property type="project" value="UniProtKB-EC"/>
</dbReference>
<keyword evidence="10" id="KW-0732">Signal</keyword>
<dbReference type="PANTHER" id="PTHR13832">
    <property type="entry name" value="PROTEIN PHOSPHATASE 2C"/>
    <property type="match status" value="1"/>
</dbReference>
<feature type="compositionally biased region" description="Low complexity" evidence="9">
    <location>
        <begin position="138"/>
        <end position="147"/>
    </location>
</feature>
<name>A0AAD3HS78_9CHLO</name>
<feature type="compositionally biased region" description="Basic residues" evidence="9">
    <location>
        <begin position="180"/>
        <end position="189"/>
    </location>
</feature>
<feature type="region of interest" description="Disordered" evidence="9">
    <location>
        <begin position="112"/>
        <end position="198"/>
    </location>
</feature>
<feature type="region of interest" description="Disordered" evidence="9">
    <location>
        <begin position="235"/>
        <end position="260"/>
    </location>
</feature>
<sequence length="450" mass="46393">MICHGRVSVLLLSICVITLTSEALPDQQCSHLNAFPCRTGAATRRGRRISMEDRVGAWDVKCDPRHGELRTSDSPDFSIWAVFDGHGSSAVSSYLHAALHRHLRSRLCDLPLLPPPGARDQERGQDDHPPPLPEHQQHPQQRQQQEAGLKEEEEAERDVSEGRKGEAGHEAAGHHGQPDRHHHHHRHHQQQVQSALVAALAAADADLQRSAAAKPFDEPGTAGCTPVQATADVKAEPADDGNNRDSVAGFNRGSVGNGDSAGTARCGAGDGVGLLGALAEAAAAAAWEAGSTAVVAVVDWTSEVAAGAAGAAAAGEAAAARDAGQAADAGGVPLGRLWVASVGNSPALLCLPQHGQQGQGQQASAAADNDDARLSLAGSNGGSRAGGSRAQEGRSSTGKSTDSGSCISSGSGAAGRLVANVLSRIHELDDEGERRRVEAAGGRVEEPSRP</sequence>
<evidence type="ECO:0000256" key="5">
    <source>
        <dbReference type="ARBA" id="ARBA00022801"/>
    </source>
</evidence>
<feature type="domain" description="PPM-type phosphatase" evidence="11">
    <location>
        <begin position="38"/>
        <end position="450"/>
    </location>
</feature>
<feature type="signal peptide" evidence="10">
    <location>
        <begin position="1"/>
        <end position="23"/>
    </location>
</feature>
<organism evidence="12 13">
    <name type="scientific">Astrephomene gubernaculifera</name>
    <dbReference type="NCBI Taxonomy" id="47775"/>
    <lineage>
        <taxon>Eukaryota</taxon>
        <taxon>Viridiplantae</taxon>
        <taxon>Chlorophyta</taxon>
        <taxon>core chlorophytes</taxon>
        <taxon>Chlorophyceae</taxon>
        <taxon>CS clade</taxon>
        <taxon>Chlamydomonadales</taxon>
        <taxon>Astrephomenaceae</taxon>
        <taxon>Astrephomene</taxon>
    </lineage>
</organism>
<keyword evidence="4" id="KW-0479">Metal-binding</keyword>
<reference evidence="12 13" key="1">
    <citation type="journal article" date="2021" name="Sci. Rep.">
        <title>Genome sequencing of the multicellular alga Astrephomene provides insights into convergent evolution of germ-soma differentiation.</title>
        <authorList>
            <person name="Yamashita S."/>
            <person name="Yamamoto K."/>
            <person name="Matsuzaki R."/>
            <person name="Suzuki S."/>
            <person name="Yamaguchi H."/>
            <person name="Hirooka S."/>
            <person name="Minakuchi Y."/>
            <person name="Miyagishima S."/>
            <person name="Kawachi M."/>
            <person name="Toyoda A."/>
            <person name="Nozaki H."/>
        </authorList>
    </citation>
    <scope>NUCLEOTIDE SEQUENCE [LARGE SCALE GENOMIC DNA]</scope>
    <source>
        <strain evidence="12 13">NIES-4017</strain>
    </source>
</reference>
<evidence type="ECO:0000256" key="1">
    <source>
        <dbReference type="ARBA" id="ARBA00001936"/>
    </source>
</evidence>
<proteinExistence type="inferred from homology"/>
<feature type="non-terminal residue" evidence="12">
    <location>
        <position position="1"/>
    </location>
</feature>
<feature type="compositionally biased region" description="Low complexity" evidence="9">
    <location>
        <begin position="355"/>
        <end position="367"/>
    </location>
</feature>
<dbReference type="Gene3D" id="3.60.40.10">
    <property type="entry name" value="PPM-type phosphatase domain"/>
    <property type="match status" value="2"/>
</dbReference>
<feature type="region of interest" description="Disordered" evidence="9">
    <location>
        <begin position="353"/>
        <end position="412"/>
    </location>
</feature>
<evidence type="ECO:0000313" key="13">
    <source>
        <dbReference type="Proteomes" id="UP001054857"/>
    </source>
</evidence>
<feature type="region of interest" description="Disordered" evidence="9">
    <location>
        <begin position="425"/>
        <end position="450"/>
    </location>
</feature>
<keyword evidence="13" id="KW-1185">Reference proteome</keyword>
<evidence type="ECO:0000256" key="3">
    <source>
        <dbReference type="ARBA" id="ARBA00013081"/>
    </source>
</evidence>
<feature type="compositionally biased region" description="Low complexity" evidence="9">
    <location>
        <begin position="386"/>
        <end position="412"/>
    </location>
</feature>
<evidence type="ECO:0000256" key="2">
    <source>
        <dbReference type="ARBA" id="ARBA00006702"/>
    </source>
</evidence>
<dbReference type="InterPro" id="IPR001932">
    <property type="entry name" value="PPM-type_phosphatase-like_dom"/>
</dbReference>
<dbReference type="SUPFAM" id="SSF81606">
    <property type="entry name" value="PP2C-like"/>
    <property type="match status" value="1"/>
</dbReference>